<feature type="domain" description="RNA-directed RNA polymerase C-terminal" evidence="6">
    <location>
        <begin position="44"/>
        <end position="268"/>
    </location>
</feature>
<keyword evidence="2" id="KW-0548">Nucleotidyltransferase</keyword>
<keyword evidence="4" id="KW-0693">Viral RNA replication</keyword>
<reference evidence="7" key="1">
    <citation type="submission" date="2020-11" db="EMBL/GenBank/DDBJ databases">
        <title>RNA virus dark matter in the feces of wild birds.</title>
        <authorList>
            <person name="Lu X."/>
            <person name="Yang X.S."/>
            <person name="Zhang W."/>
        </authorList>
    </citation>
    <scope>NUCLEOTIDE SEQUENCE</scope>
    <source>
        <strain evidence="7">Red-flankedBluetail92con112</strain>
    </source>
</reference>
<evidence type="ECO:0000256" key="4">
    <source>
        <dbReference type="ARBA" id="ARBA00022953"/>
    </source>
</evidence>
<dbReference type="InterPro" id="IPR043502">
    <property type="entry name" value="DNA/RNA_pol_sf"/>
</dbReference>
<dbReference type="GO" id="GO:0003723">
    <property type="term" value="F:RNA binding"/>
    <property type="evidence" value="ECO:0007669"/>
    <property type="project" value="InterPro"/>
</dbReference>
<dbReference type="EMBL" id="MW239435">
    <property type="protein sequence ID" value="UGO57464.1"/>
    <property type="molecule type" value="Genomic_RNA"/>
</dbReference>
<keyword evidence="3" id="KW-0547">Nucleotide-binding</keyword>
<keyword evidence="1" id="KW-0808">Transferase</keyword>
<accession>A0A8K1U4K1</accession>
<evidence type="ECO:0000259" key="6">
    <source>
        <dbReference type="Pfam" id="PF00680"/>
    </source>
</evidence>
<name>A0A8K1U4K1_9VIRU</name>
<evidence type="ECO:0000256" key="5">
    <source>
        <dbReference type="ARBA" id="ARBA00048744"/>
    </source>
</evidence>
<evidence type="ECO:0000256" key="3">
    <source>
        <dbReference type="ARBA" id="ARBA00022741"/>
    </source>
</evidence>
<dbReference type="GO" id="GO:0006351">
    <property type="term" value="P:DNA-templated transcription"/>
    <property type="evidence" value="ECO:0007669"/>
    <property type="project" value="InterPro"/>
</dbReference>
<dbReference type="InterPro" id="IPR001205">
    <property type="entry name" value="RNA-dir_pol_C"/>
</dbReference>
<dbReference type="Pfam" id="PF00680">
    <property type="entry name" value="RdRP_1"/>
    <property type="match status" value="1"/>
</dbReference>
<dbReference type="GO" id="GO:0000166">
    <property type="term" value="F:nucleotide binding"/>
    <property type="evidence" value="ECO:0007669"/>
    <property type="project" value="UniProtKB-KW"/>
</dbReference>
<comment type="catalytic activity">
    <reaction evidence="5">
        <text>RNA(n) + a ribonucleoside 5'-triphosphate = RNA(n+1) + diphosphate</text>
        <dbReference type="Rhea" id="RHEA:21248"/>
        <dbReference type="Rhea" id="RHEA-COMP:14527"/>
        <dbReference type="Rhea" id="RHEA-COMP:17342"/>
        <dbReference type="ChEBI" id="CHEBI:33019"/>
        <dbReference type="ChEBI" id="CHEBI:61557"/>
        <dbReference type="ChEBI" id="CHEBI:140395"/>
        <dbReference type="EC" id="2.7.7.48"/>
    </reaction>
</comment>
<protein>
    <recommendedName>
        <fullName evidence="6">RNA-directed RNA polymerase C-terminal domain-containing protein</fullName>
    </recommendedName>
</protein>
<dbReference type="InterPro" id="IPR001795">
    <property type="entry name" value="RNA-dir_pol_luteovirus"/>
</dbReference>
<evidence type="ECO:0000256" key="1">
    <source>
        <dbReference type="ARBA" id="ARBA00022679"/>
    </source>
</evidence>
<dbReference type="GO" id="GO:0003968">
    <property type="term" value="F:RNA-directed RNA polymerase activity"/>
    <property type="evidence" value="ECO:0007669"/>
    <property type="project" value="UniProtKB-EC"/>
</dbReference>
<evidence type="ECO:0000313" key="7">
    <source>
        <dbReference type="EMBL" id="UGO57464.1"/>
    </source>
</evidence>
<dbReference type="SUPFAM" id="SSF56672">
    <property type="entry name" value="DNA/RNA polymerases"/>
    <property type="match status" value="1"/>
</dbReference>
<dbReference type="PRINTS" id="PR00914">
    <property type="entry name" value="LVIRUSRNAPOL"/>
</dbReference>
<sequence length="416" mass="48509">MSKAAQLRLSYDIPTRHEQDFVLYQLEKLYSVVNWSCKGWDTRERFNQVLYSLDRTSSPGYPYLKTSPTIGGWLFRDQLEPDPSRAELLWRMVQDVIRGSFEHYYKVFIKQEPHLMRKALEKRWRLIIAASLPVQVLNHMIFRDFQSKTLETTGHHPSAYGLVYGAGGWKRFRDYLKQSKMNWCLDKSGWDVNSPGWVYDVCYELTKRLCVDYDNRLDPVLDWLKRDGYYESRLIFSDGRVVKQNFSGFMKSGQVLTIDFNSIAQLALHVLACLRSKQPLLSIKATGDDTIQKKALNPEAYLYQLEKAGCVVKETVETYQFMGMELTERGPHPLYLGKHLCNLLYQKEENLMQTIDSYLLNYANISEAFEFYSRLAAILGVTHRSKEYYQFMVNSPMALDVRWSTPGFRDPVSSLA</sequence>
<proteinExistence type="predicted"/>
<organism evidence="7">
    <name type="scientific">Riboviria sp</name>
    <dbReference type="NCBI Taxonomy" id="2585031"/>
    <lineage>
        <taxon>Viruses</taxon>
        <taxon>Riboviria</taxon>
    </lineage>
</organism>
<evidence type="ECO:0000256" key="2">
    <source>
        <dbReference type="ARBA" id="ARBA00022695"/>
    </source>
</evidence>